<evidence type="ECO:0000256" key="3">
    <source>
        <dbReference type="ARBA" id="ARBA00013229"/>
    </source>
</evidence>
<dbReference type="GO" id="GO:0045490">
    <property type="term" value="P:pectin catabolic process"/>
    <property type="evidence" value="ECO:0007669"/>
    <property type="project" value="UniProtKB-UniRule"/>
</dbReference>
<evidence type="ECO:0000256" key="7">
    <source>
        <dbReference type="PROSITE-ProRule" id="PRU10040"/>
    </source>
</evidence>
<feature type="chain" id="PRO_5029932419" description="Pectinesterase" evidence="8">
    <location>
        <begin position="31"/>
        <end position="359"/>
    </location>
</feature>
<dbReference type="PANTHER" id="PTHR31321">
    <property type="entry name" value="ACYL-COA THIOESTER HYDROLASE YBHC-RELATED"/>
    <property type="match status" value="1"/>
</dbReference>
<dbReference type="EC" id="3.1.1.11" evidence="3 8"/>
<name>A0A7I8KUM8_SPIIN</name>
<gene>
    <name evidence="10" type="ORF">SI8410_09011870</name>
</gene>
<dbReference type="PROSITE" id="PS00503">
    <property type="entry name" value="PECTINESTERASE_2"/>
    <property type="match status" value="1"/>
</dbReference>
<keyword evidence="11" id="KW-1185">Reference proteome</keyword>
<keyword evidence="8" id="KW-0732">Signal</keyword>
<keyword evidence="4 8" id="KW-0378">Hydrolase</keyword>
<evidence type="ECO:0000256" key="4">
    <source>
        <dbReference type="ARBA" id="ARBA00022801"/>
    </source>
</evidence>
<dbReference type="SUPFAM" id="SSF51126">
    <property type="entry name" value="Pectin lyase-like"/>
    <property type="match status" value="1"/>
</dbReference>
<dbReference type="AlphaFoldDB" id="A0A7I8KUM8"/>
<comment type="pathway">
    <text evidence="1 8">Glycan metabolism; pectin degradation; 2-dehydro-3-deoxy-D-gluconate from pectin: step 1/5.</text>
</comment>
<sequence length="359" mass="39085">MAPRSVFPASLPPALATLILSSLLLRPAGSSTTLDGWISDTMEEFDRLTAATAAGVSDTLDARLQLAESKRLIITVRQDGTGDFRTVTEAVGSVPEGNGRRTIIKIGPGVYPYVTFYGDPQSMPTIVFNGTAALYGTWNSATVAVESHYFIACHIIFQNSAPMPRMGEENRQAVAMRISGDKAAFYNCKFYGFQDTLCDDTGKHFFKDCSIRGTVDFIFGNGRSIYSDCDIESVAPPTGITAIVAQGRENANKGGFSFIHCKIHGTGKAYLNRAWRDSSRVVFANTYMGSLVTPTGWDDFGVPARDRTVFYGEYNCSGPGSSTADRVGYARVLTEKQVKPFLSPTFIRASTWLLHPPKP</sequence>
<evidence type="ECO:0000256" key="2">
    <source>
        <dbReference type="ARBA" id="ARBA00008891"/>
    </source>
</evidence>
<evidence type="ECO:0000313" key="11">
    <source>
        <dbReference type="Proteomes" id="UP000663760"/>
    </source>
</evidence>
<feature type="signal peptide" evidence="8">
    <location>
        <begin position="1"/>
        <end position="30"/>
    </location>
</feature>
<dbReference type="InterPro" id="IPR012334">
    <property type="entry name" value="Pectin_lyas_fold"/>
</dbReference>
<proteinExistence type="inferred from homology"/>
<evidence type="ECO:0000256" key="8">
    <source>
        <dbReference type="RuleBase" id="RU000589"/>
    </source>
</evidence>
<dbReference type="GO" id="GO:0042545">
    <property type="term" value="P:cell wall modification"/>
    <property type="evidence" value="ECO:0007669"/>
    <property type="project" value="UniProtKB-UniRule"/>
</dbReference>
<dbReference type="UniPathway" id="UPA00545">
    <property type="reaction ID" value="UER00823"/>
</dbReference>
<evidence type="ECO:0000313" key="10">
    <source>
        <dbReference type="EMBL" id="CAA7401192.1"/>
    </source>
</evidence>
<feature type="domain" description="Pectinesterase catalytic" evidence="9">
    <location>
        <begin position="74"/>
        <end position="349"/>
    </location>
</feature>
<reference evidence="10" key="1">
    <citation type="submission" date="2020-02" db="EMBL/GenBank/DDBJ databases">
        <authorList>
            <person name="Scholz U."/>
            <person name="Mascher M."/>
            <person name="Fiebig A."/>
        </authorList>
    </citation>
    <scope>NUCLEOTIDE SEQUENCE</scope>
</reference>
<keyword evidence="5 8" id="KW-0063">Aspartyl esterase</keyword>
<protein>
    <recommendedName>
        <fullName evidence="3 8">Pectinesterase</fullName>
        <ecNumber evidence="3 8">3.1.1.11</ecNumber>
    </recommendedName>
</protein>
<feature type="active site" evidence="7">
    <location>
        <position position="216"/>
    </location>
</feature>
<dbReference type="OrthoDB" id="2019149at2759"/>
<evidence type="ECO:0000256" key="6">
    <source>
        <dbReference type="ARBA" id="ARBA00047928"/>
    </source>
</evidence>
<comment type="catalytic activity">
    <reaction evidence="6 8">
        <text>[(1-&gt;4)-alpha-D-galacturonosyl methyl ester](n) + n H2O = [(1-&gt;4)-alpha-D-galacturonosyl](n) + n methanol + n H(+)</text>
        <dbReference type="Rhea" id="RHEA:22380"/>
        <dbReference type="Rhea" id="RHEA-COMP:14570"/>
        <dbReference type="Rhea" id="RHEA-COMP:14573"/>
        <dbReference type="ChEBI" id="CHEBI:15377"/>
        <dbReference type="ChEBI" id="CHEBI:15378"/>
        <dbReference type="ChEBI" id="CHEBI:17790"/>
        <dbReference type="ChEBI" id="CHEBI:140522"/>
        <dbReference type="ChEBI" id="CHEBI:140523"/>
        <dbReference type="EC" id="3.1.1.11"/>
    </reaction>
</comment>
<dbReference type="InterPro" id="IPR000070">
    <property type="entry name" value="Pectinesterase_cat"/>
</dbReference>
<organism evidence="10 11">
    <name type="scientific">Spirodela intermedia</name>
    <name type="common">Intermediate duckweed</name>
    <dbReference type="NCBI Taxonomy" id="51605"/>
    <lineage>
        <taxon>Eukaryota</taxon>
        <taxon>Viridiplantae</taxon>
        <taxon>Streptophyta</taxon>
        <taxon>Embryophyta</taxon>
        <taxon>Tracheophyta</taxon>
        <taxon>Spermatophyta</taxon>
        <taxon>Magnoliopsida</taxon>
        <taxon>Liliopsida</taxon>
        <taxon>Araceae</taxon>
        <taxon>Lemnoideae</taxon>
        <taxon>Spirodela</taxon>
    </lineage>
</organism>
<accession>A0A7I8KUM8</accession>
<dbReference type="InterPro" id="IPR011050">
    <property type="entry name" value="Pectin_lyase_fold/virulence"/>
</dbReference>
<dbReference type="Pfam" id="PF01095">
    <property type="entry name" value="Pectinesterase"/>
    <property type="match status" value="1"/>
</dbReference>
<dbReference type="InterPro" id="IPR033131">
    <property type="entry name" value="Pectinesterase_Asp_AS"/>
</dbReference>
<dbReference type="EMBL" id="LR746272">
    <property type="protein sequence ID" value="CAA7401192.1"/>
    <property type="molecule type" value="Genomic_DNA"/>
</dbReference>
<dbReference type="GO" id="GO:0030599">
    <property type="term" value="F:pectinesterase activity"/>
    <property type="evidence" value="ECO:0007669"/>
    <property type="project" value="UniProtKB-UniRule"/>
</dbReference>
<comment type="similarity">
    <text evidence="2">Belongs to the pectinesterase family.</text>
</comment>
<dbReference type="PANTHER" id="PTHR31321:SF126">
    <property type="entry name" value="PECTINESTERASE"/>
    <property type="match status" value="1"/>
</dbReference>
<evidence type="ECO:0000256" key="1">
    <source>
        <dbReference type="ARBA" id="ARBA00005184"/>
    </source>
</evidence>
<dbReference type="Gene3D" id="2.160.20.10">
    <property type="entry name" value="Single-stranded right-handed beta-helix, Pectin lyase-like"/>
    <property type="match status" value="1"/>
</dbReference>
<evidence type="ECO:0000256" key="5">
    <source>
        <dbReference type="ARBA" id="ARBA00023085"/>
    </source>
</evidence>
<evidence type="ECO:0000259" key="9">
    <source>
        <dbReference type="Pfam" id="PF01095"/>
    </source>
</evidence>
<dbReference type="Proteomes" id="UP000663760">
    <property type="component" value="Chromosome 9"/>
</dbReference>